<organism evidence="3 4">
    <name type="scientific">Caballeronia sordidicola</name>
    <name type="common">Burkholderia sordidicola</name>
    <dbReference type="NCBI Taxonomy" id="196367"/>
    <lineage>
        <taxon>Bacteria</taxon>
        <taxon>Pseudomonadati</taxon>
        <taxon>Pseudomonadota</taxon>
        <taxon>Betaproteobacteria</taxon>
        <taxon>Burkholderiales</taxon>
        <taxon>Burkholderiaceae</taxon>
        <taxon>Caballeronia</taxon>
    </lineage>
</organism>
<dbReference type="GO" id="GO:0006310">
    <property type="term" value="P:DNA recombination"/>
    <property type="evidence" value="ECO:0007669"/>
    <property type="project" value="UniProtKB-KW"/>
</dbReference>
<dbReference type="AlphaFoldDB" id="A0A158G145"/>
<dbReference type="GO" id="GO:0003677">
    <property type="term" value="F:DNA binding"/>
    <property type="evidence" value="ECO:0007669"/>
    <property type="project" value="InterPro"/>
</dbReference>
<feature type="domain" description="Tyr recombinase" evidence="2">
    <location>
        <begin position="10"/>
        <end position="201"/>
    </location>
</feature>
<evidence type="ECO:0000313" key="3">
    <source>
        <dbReference type="EMBL" id="SAL25848.1"/>
    </source>
</evidence>
<reference evidence="3 4" key="1">
    <citation type="submission" date="2016-01" db="EMBL/GenBank/DDBJ databases">
        <authorList>
            <person name="Oliw E.H."/>
        </authorList>
    </citation>
    <scope>NUCLEOTIDE SEQUENCE [LARGE SCALE GENOMIC DNA]</scope>
    <source>
        <strain evidence="3">LMG 22029</strain>
    </source>
</reference>
<dbReference type="RefSeq" id="WP_060818607.1">
    <property type="nucleotide sequence ID" value="NZ_FCOC02000004.1"/>
</dbReference>
<dbReference type="InterPro" id="IPR002104">
    <property type="entry name" value="Integrase_catalytic"/>
</dbReference>
<dbReference type="PROSITE" id="PS51898">
    <property type="entry name" value="TYR_RECOMBINASE"/>
    <property type="match status" value="1"/>
</dbReference>
<dbReference type="EMBL" id="FCOC02000004">
    <property type="protein sequence ID" value="SAL25848.1"/>
    <property type="molecule type" value="Genomic_DNA"/>
</dbReference>
<dbReference type="OrthoDB" id="8781634at2"/>
<gene>
    <name evidence="3" type="ORF">AWB64_02104</name>
</gene>
<dbReference type="InterPro" id="IPR013762">
    <property type="entry name" value="Integrase-like_cat_sf"/>
</dbReference>
<evidence type="ECO:0000259" key="2">
    <source>
        <dbReference type="PROSITE" id="PS51898"/>
    </source>
</evidence>
<accession>A0A158G145</accession>
<evidence type="ECO:0000256" key="1">
    <source>
        <dbReference type="ARBA" id="ARBA00023172"/>
    </source>
</evidence>
<proteinExistence type="predicted"/>
<dbReference type="GO" id="GO:0015074">
    <property type="term" value="P:DNA integration"/>
    <property type="evidence" value="ECO:0007669"/>
    <property type="project" value="InterPro"/>
</dbReference>
<dbReference type="Proteomes" id="UP000054893">
    <property type="component" value="Unassembled WGS sequence"/>
</dbReference>
<dbReference type="SUPFAM" id="SSF56349">
    <property type="entry name" value="DNA breaking-rejoining enzymes"/>
    <property type="match status" value="1"/>
</dbReference>
<sequence>MNTPFGNCKYRICDLPGQCRDEARKERVDCWIANAMELALMCGQRREDIAKMRFEDIKDGYLLVEQSKGKEGKRAKLRIPLGLRLDALGMTLEDVLKKCRDQVLSKNVIHLVRKTGNVEPGTAPKSGTLSIKFAHFRDKAKLTVPAGRTPASFHEIRSLAARLYTEEYGQDFAQALLGHKSGKMTSLYRDVRGREWTEIKLKAG</sequence>
<dbReference type="Gene3D" id="1.10.443.10">
    <property type="entry name" value="Intergrase catalytic core"/>
    <property type="match status" value="1"/>
</dbReference>
<evidence type="ECO:0000313" key="4">
    <source>
        <dbReference type="Proteomes" id="UP000054893"/>
    </source>
</evidence>
<dbReference type="InterPro" id="IPR011010">
    <property type="entry name" value="DNA_brk_join_enz"/>
</dbReference>
<keyword evidence="1" id="KW-0233">DNA recombination</keyword>
<dbReference type="Pfam" id="PF00589">
    <property type="entry name" value="Phage_integrase"/>
    <property type="match status" value="1"/>
</dbReference>
<name>A0A158G145_CABSO</name>
<protein>
    <submittedName>
        <fullName evidence="3">Integrase-like protein</fullName>
    </submittedName>
</protein>